<comment type="similarity">
    <text evidence="1">Belongs to the UPF0161 family.</text>
</comment>
<dbReference type="PANTHER" id="PTHR33383">
    <property type="entry name" value="MEMBRANE PROTEIN INSERTION EFFICIENCY FACTOR-RELATED"/>
    <property type="match status" value="1"/>
</dbReference>
<evidence type="ECO:0000313" key="4">
    <source>
        <dbReference type="Proteomes" id="UP000035199"/>
    </source>
</evidence>
<dbReference type="Proteomes" id="UP000035199">
    <property type="component" value="Chromosome"/>
</dbReference>
<dbReference type="KEGG" id="cmv:CMUST_15445"/>
<reference evidence="3 4" key="1">
    <citation type="journal article" date="2015" name="Genome Announc.">
        <title>Complete Genome Sequence of the Type Strain Corynebacterium mustelae DSM 45274, Isolated from Various Tissues of a Male Ferret with Lethal Sepsis.</title>
        <authorList>
            <person name="Ruckert C."/>
            <person name="Eimer J."/>
            <person name="Winkler A."/>
            <person name="Tauch A."/>
        </authorList>
    </citation>
    <scope>NUCLEOTIDE SEQUENCE [LARGE SCALE GENOMIC DNA]</scope>
    <source>
        <strain evidence="3 4">DSM 45274</strain>
    </source>
</reference>
<dbReference type="SMART" id="SM01234">
    <property type="entry name" value="Haemolytic"/>
    <property type="match status" value="1"/>
</dbReference>
<evidence type="ECO:0000256" key="2">
    <source>
        <dbReference type="SAM" id="MobiDB-lite"/>
    </source>
</evidence>
<dbReference type="Pfam" id="PF01809">
    <property type="entry name" value="YidD"/>
    <property type="match status" value="1"/>
</dbReference>
<dbReference type="InterPro" id="IPR002696">
    <property type="entry name" value="Membr_insert_effic_factor_YidD"/>
</dbReference>
<protein>
    <recommendedName>
        <fullName evidence="1">Putative membrane protein insertion efficiency factor</fullName>
    </recommendedName>
</protein>
<name>A0A0G3H699_9CORY</name>
<keyword evidence="1" id="KW-0472">Membrane</keyword>
<comment type="function">
    <text evidence="1">Could be involved in insertion of integral membrane proteins into the membrane.</text>
</comment>
<organism evidence="3 4">
    <name type="scientific">Corynebacterium mustelae</name>
    <dbReference type="NCBI Taxonomy" id="571915"/>
    <lineage>
        <taxon>Bacteria</taxon>
        <taxon>Bacillati</taxon>
        <taxon>Actinomycetota</taxon>
        <taxon>Actinomycetes</taxon>
        <taxon>Mycobacteriales</taxon>
        <taxon>Corynebacteriaceae</taxon>
        <taxon>Corynebacterium</taxon>
    </lineage>
</organism>
<evidence type="ECO:0000313" key="3">
    <source>
        <dbReference type="EMBL" id="AKK07378.1"/>
    </source>
</evidence>
<feature type="region of interest" description="Disordered" evidence="2">
    <location>
        <begin position="1"/>
        <end position="20"/>
    </location>
</feature>
<dbReference type="AlphaFoldDB" id="A0A0G3H699"/>
<dbReference type="EMBL" id="CP011542">
    <property type="protein sequence ID" value="AKK07378.1"/>
    <property type="molecule type" value="Genomic_DNA"/>
</dbReference>
<evidence type="ECO:0000256" key="1">
    <source>
        <dbReference type="HAMAP-Rule" id="MF_00386"/>
    </source>
</evidence>
<dbReference type="PANTHER" id="PTHR33383:SF1">
    <property type="entry name" value="MEMBRANE PROTEIN INSERTION EFFICIENCY FACTOR-RELATED"/>
    <property type="match status" value="1"/>
</dbReference>
<keyword evidence="4" id="KW-1185">Reference proteome</keyword>
<comment type="subcellular location">
    <subcellularLocation>
        <location evidence="1">Cell membrane</location>
        <topology evidence="1">Peripheral membrane protein</topology>
        <orientation evidence="1">Cytoplasmic side</orientation>
    </subcellularLocation>
</comment>
<keyword evidence="1" id="KW-1003">Cell membrane</keyword>
<dbReference type="GO" id="GO:0005886">
    <property type="term" value="C:plasma membrane"/>
    <property type="evidence" value="ECO:0007669"/>
    <property type="project" value="UniProtKB-SubCell"/>
</dbReference>
<dbReference type="NCBIfam" id="TIGR00278">
    <property type="entry name" value="membrane protein insertion efficiency factor YidD"/>
    <property type="match status" value="1"/>
</dbReference>
<sequence>MCKKHLEKSNGAAETSKSKHSRIARAFRYLVLGYQRYLSPLKSGPSCRFEPSCSAYALGVIEEYGAFWGLIKTLARLAKCGPWHPGGYDPVIPKSRSDTQWKN</sequence>
<reference evidence="4" key="2">
    <citation type="submission" date="2015-05" db="EMBL/GenBank/DDBJ databases">
        <title>Complete genome sequence of Corynebacterium mustelae DSM 45274, isolated from various tissues of a male ferret with lethal sepsis.</title>
        <authorList>
            <person name="Ruckert C."/>
            <person name="Albersmeier A."/>
            <person name="Winkler A."/>
            <person name="Tauch A."/>
        </authorList>
    </citation>
    <scope>NUCLEOTIDE SEQUENCE [LARGE SCALE GENOMIC DNA]</scope>
    <source>
        <strain evidence="4">DSM 45274</strain>
    </source>
</reference>
<dbReference type="HAMAP" id="MF_00386">
    <property type="entry name" value="UPF0161_YidD"/>
    <property type="match status" value="1"/>
</dbReference>
<accession>A0A0G3H699</accession>
<dbReference type="PATRIC" id="fig|571915.4.peg.3317"/>
<gene>
    <name evidence="3" type="ORF">CMUST_15445</name>
</gene>
<proteinExistence type="inferred from homology"/>
<dbReference type="STRING" id="571915.CMUST_15445"/>
<dbReference type="OrthoDB" id="9801753at2"/>